<gene>
    <name evidence="2" type="ORF">CATYP_02320</name>
</gene>
<keyword evidence="3" id="KW-1185">Reference proteome</keyword>
<dbReference type="Proteomes" id="UP000028504">
    <property type="component" value="Chromosome"/>
</dbReference>
<dbReference type="PANTHER" id="PTHR33428">
    <property type="entry name" value="CHLOROPHYLLASE-2, CHLOROPLASTIC"/>
    <property type="match status" value="1"/>
</dbReference>
<evidence type="ECO:0000259" key="1">
    <source>
        <dbReference type="Pfam" id="PF12740"/>
    </source>
</evidence>
<dbReference type="PANTHER" id="PTHR33428:SF14">
    <property type="entry name" value="CARBOXYLESTERASE TYPE B DOMAIN-CONTAINING PROTEIN"/>
    <property type="match status" value="1"/>
</dbReference>
<dbReference type="SUPFAM" id="SSF53474">
    <property type="entry name" value="alpha/beta-Hydrolases"/>
    <property type="match status" value="1"/>
</dbReference>
<dbReference type="InterPro" id="IPR041127">
    <property type="entry name" value="PET_hydrolase/cutinase-like"/>
</dbReference>
<sequence>MAENLKKHLSKLSKRGPNRVLVGDLSYAGLPGKVYTPATGNAVPGVAFGHDWLRGLKNYHATLRHLASWGIAVAAPETETGISPNHRGFAADLETAAQILAGVKLGQGNVTVGPGKLGMVGHGMGGGCAILAASNSAKVQAVAAIYPAATAPSCVEAAKRVQVPGLILGSGQSSLLDAGNPAQVAQEWGGTACYRQINKGNQQGFTEDTLFKLLIGAARPQVGAREVARGLLTGFLLATLDHDSALSGFASPTATGSGFESLAGEDLLEVVGDTGVPKESGIERSPAN</sequence>
<dbReference type="RefSeq" id="WP_038604525.1">
    <property type="nucleotide sequence ID" value="NZ_CP008944.1"/>
</dbReference>
<dbReference type="Gene3D" id="3.40.50.1820">
    <property type="entry name" value="alpha/beta hydrolase"/>
    <property type="match status" value="1"/>
</dbReference>
<dbReference type="EMBL" id="CP008944">
    <property type="protein sequence ID" value="AIG63709.1"/>
    <property type="molecule type" value="Genomic_DNA"/>
</dbReference>
<reference evidence="2 3" key="1">
    <citation type="submission" date="2014-07" db="EMBL/GenBank/DDBJ databases">
        <title>Complete genome sequence of Corynebacterium atypicum DSM 44849: identifiction of the mycolic acid biosynthesis genes.</title>
        <authorList>
            <person name="Tippelt A."/>
            <person name="Mollmann S."/>
            <person name="Albersmeier A."/>
            <person name="Jaenicke S."/>
            <person name="Ruckert C."/>
            <person name="Tauch A."/>
        </authorList>
    </citation>
    <scope>NUCLEOTIDE SEQUENCE [LARGE SCALE GENOMIC DNA]</scope>
    <source>
        <strain evidence="2 3">R2070</strain>
    </source>
</reference>
<dbReference type="Pfam" id="PF12740">
    <property type="entry name" value="PETase"/>
    <property type="match status" value="1"/>
</dbReference>
<protein>
    <submittedName>
        <fullName evidence="2">Alpha/beta hydrolase</fullName>
    </submittedName>
</protein>
<organism evidence="2 3">
    <name type="scientific">Corynebacterium atypicum</name>
    <dbReference type="NCBI Taxonomy" id="191610"/>
    <lineage>
        <taxon>Bacteria</taxon>
        <taxon>Bacillati</taxon>
        <taxon>Actinomycetota</taxon>
        <taxon>Actinomycetes</taxon>
        <taxon>Mycobacteriales</taxon>
        <taxon>Corynebacteriaceae</taxon>
        <taxon>Corynebacterium</taxon>
    </lineage>
</organism>
<evidence type="ECO:0000313" key="3">
    <source>
        <dbReference type="Proteomes" id="UP000028504"/>
    </source>
</evidence>
<feature type="domain" description="PET hydrolase/cutinase-like" evidence="1">
    <location>
        <begin position="32"/>
        <end position="174"/>
    </location>
</feature>
<evidence type="ECO:0000313" key="2">
    <source>
        <dbReference type="EMBL" id="AIG63709.1"/>
    </source>
</evidence>
<dbReference type="GO" id="GO:0016787">
    <property type="term" value="F:hydrolase activity"/>
    <property type="evidence" value="ECO:0007669"/>
    <property type="project" value="UniProtKB-KW"/>
</dbReference>
<proteinExistence type="predicted"/>
<accession>A0ABN4DBI0</accession>
<name>A0ABN4DBI0_9CORY</name>
<dbReference type="InterPro" id="IPR029058">
    <property type="entry name" value="AB_hydrolase_fold"/>
</dbReference>
<keyword evidence="2" id="KW-0378">Hydrolase</keyword>